<accession>A0A6N7VY54</accession>
<dbReference type="Pfam" id="PF08984">
    <property type="entry name" value="DUF1858"/>
    <property type="match status" value="1"/>
</dbReference>
<dbReference type="InterPro" id="IPR015077">
    <property type="entry name" value="DUF1858"/>
</dbReference>
<dbReference type="RefSeq" id="WP_022488169.1">
    <property type="nucleotide sequence ID" value="NZ_CALEXD010000012.1"/>
</dbReference>
<dbReference type="InterPro" id="IPR023883">
    <property type="entry name" value="CHP03980_redox-disulphide"/>
</dbReference>
<comment type="caution">
    <text evidence="2">The sequence shown here is derived from an EMBL/GenBank/DDBJ whole genome shotgun (WGS) entry which is preliminary data.</text>
</comment>
<dbReference type="PANTHER" id="PTHR39341">
    <property type="entry name" value="BSL7085 PROTEIN"/>
    <property type="match status" value="1"/>
</dbReference>
<dbReference type="NCBIfam" id="TIGR03980">
    <property type="entry name" value="prismane_assoc"/>
    <property type="match status" value="1"/>
</dbReference>
<evidence type="ECO:0000313" key="3">
    <source>
        <dbReference type="Proteomes" id="UP000441455"/>
    </source>
</evidence>
<organism evidence="2 3">
    <name type="scientific">Acidaminococcus fermentans</name>
    <dbReference type="NCBI Taxonomy" id="905"/>
    <lineage>
        <taxon>Bacteria</taxon>
        <taxon>Bacillati</taxon>
        <taxon>Bacillota</taxon>
        <taxon>Negativicutes</taxon>
        <taxon>Acidaminococcales</taxon>
        <taxon>Acidaminococcaceae</taxon>
        <taxon>Acidaminococcus</taxon>
    </lineage>
</organism>
<sequence length="70" mass="7315">MENAKKITGEMLVGKICAEHPEAIPALQAVGMHCLGCPSSQMESLNDAAFVHGLDPQKVVDAVNAALAEN</sequence>
<reference evidence="2 3" key="1">
    <citation type="submission" date="2019-08" db="EMBL/GenBank/DDBJ databases">
        <title>In-depth cultivation of the pig gut microbiome towards novel bacterial diversity and tailored functional studies.</title>
        <authorList>
            <person name="Wylensek D."/>
            <person name="Hitch T.C.A."/>
            <person name="Clavel T."/>
        </authorList>
    </citation>
    <scope>NUCLEOTIDE SEQUENCE [LARGE SCALE GENOMIC DNA]</scope>
    <source>
        <strain evidence="2 3">WCA-389-WT-5B</strain>
    </source>
</reference>
<dbReference type="AlphaFoldDB" id="A0A6N7VY54"/>
<evidence type="ECO:0000313" key="2">
    <source>
        <dbReference type="EMBL" id="MSS81132.1"/>
    </source>
</evidence>
<dbReference type="OrthoDB" id="15017at2"/>
<gene>
    <name evidence="2" type="ORF">FX155_00625</name>
</gene>
<protein>
    <submittedName>
        <fullName evidence="2">DUF1858 domain-containing protein</fullName>
    </submittedName>
</protein>
<proteinExistence type="predicted"/>
<dbReference type="Gene3D" id="1.10.3910.10">
    <property type="entry name" value="SP0561-like"/>
    <property type="match status" value="1"/>
</dbReference>
<dbReference type="InterPro" id="IPR038062">
    <property type="entry name" value="ScdA-like_N_sf"/>
</dbReference>
<dbReference type="PANTHER" id="PTHR39341:SF1">
    <property type="entry name" value="DUF1858 DOMAIN-CONTAINING PROTEIN"/>
    <property type="match status" value="1"/>
</dbReference>
<feature type="domain" description="DUF1858" evidence="1">
    <location>
        <begin position="7"/>
        <end position="59"/>
    </location>
</feature>
<name>A0A6N7VY54_ACIFE</name>
<dbReference type="Proteomes" id="UP000441455">
    <property type="component" value="Unassembled WGS sequence"/>
</dbReference>
<dbReference type="EMBL" id="VULN01000001">
    <property type="protein sequence ID" value="MSS81132.1"/>
    <property type="molecule type" value="Genomic_DNA"/>
</dbReference>
<dbReference type="SUPFAM" id="SSF140683">
    <property type="entry name" value="SP0561-like"/>
    <property type="match status" value="1"/>
</dbReference>
<evidence type="ECO:0000259" key="1">
    <source>
        <dbReference type="Pfam" id="PF08984"/>
    </source>
</evidence>